<evidence type="ECO:0000256" key="1">
    <source>
        <dbReference type="SAM" id="Phobius"/>
    </source>
</evidence>
<keyword evidence="1" id="KW-0812">Transmembrane</keyword>
<reference evidence="2 3" key="1">
    <citation type="journal article" date="2014" name="Genome Announc.">
        <title>Draft genome sequences of eight enterohepatic helicobacter species isolated from both laboratory and wild rodents.</title>
        <authorList>
            <person name="Sheh A."/>
            <person name="Shen Z."/>
            <person name="Fox J.G."/>
        </authorList>
    </citation>
    <scope>NUCLEOTIDE SEQUENCE [LARGE SCALE GENOMIC DNA]</scope>
    <source>
        <strain evidence="2 3">MIT 01-6451</strain>
    </source>
</reference>
<keyword evidence="1" id="KW-0472">Membrane</keyword>
<sequence length="64" mass="7357">MALLFCALGWFVWILGFVFFPLSLFFLTRSNHSQLLFIILVTLNITGLTLSLFLIVHTITKQLL</sequence>
<protein>
    <recommendedName>
        <fullName evidence="4">Superinfection immunity protein</fullName>
    </recommendedName>
</protein>
<gene>
    <name evidence="2" type="ORF">LS65_000905</name>
</gene>
<dbReference type="Proteomes" id="UP000029707">
    <property type="component" value="Unassembled WGS sequence"/>
</dbReference>
<comment type="caution">
    <text evidence="2">The sequence shown here is derived from an EMBL/GenBank/DDBJ whole genome shotgun (WGS) entry which is preliminary data.</text>
</comment>
<proteinExistence type="predicted"/>
<accession>A0A4U8TRS4</accession>
<keyword evidence="3" id="KW-1185">Reference proteome</keyword>
<keyword evidence="1" id="KW-1133">Transmembrane helix</keyword>
<name>A0A4U8TRS4_9HELI</name>
<dbReference type="RefSeq" id="WP_094777079.1">
    <property type="nucleotide sequence ID" value="NZ_CAJUDB010000019.1"/>
</dbReference>
<dbReference type="AlphaFoldDB" id="A0A4U8TRS4"/>
<evidence type="ECO:0008006" key="4">
    <source>
        <dbReference type="Google" id="ProtNLM"/>
    </source>
</evidence>
<dbReference type="STRING" id="425400.LS65_06185"/>
<dbReference type="EMBL" id="JRMQ02000001">
    <property type="protein sequence ID" value="TLE03362.1"/>
    <property type="molecule type" value="Genomic_DNA"/>
</dbReference>
<feature type="transmembrane region" description="Helical" evidence="1">
    <location>
        <begin position="34"/>
        <end position="56"/>
    </location>
</feature>
<feature type="transmembrane region" description="Helical" evidence="1">
    <location>
        <begin position="7"/>
        <end position="28"/>
    </location>
</feature>
<organism evidence="2 3">
    <name type="scientific">Helicobacter japonicus</name>
    <dbReference type="NCBI Taxonomy" id="425400"/>
    <lineage>
        <taxon>Bacteria</taxon>
        <taxon>Pseudomonadati</taxon>
        <taxon>Campylobacterota</taxon>
        <taxon>Epsilonproteobacteria</taxon>
        <taxon>Campylobacterales</taxon>
        <taxon>Helicobacteraceae</taxon>
        <taxon>Helicobacter</taxon>
    </lineage>
</organism>
<evidence type="ECO:0000313" key="2">
    <source>
        <dbReference type="EMBL" id="TLE03362.1"/>
    </source>
</evidence>
<evidence type="ECO:0000313" key="3">
    <source>
        <dbReference type="Proteomes" id="UP000029707"/>
    </source>
</evidence>